<organism evidence="2 3">
    <name type="scientific">Lolium multiflorum</name>
    <name type="common">Italian ryegrass</name>
    <name type="synonym">Lolium perenne subsp. multiflorum</name>
    <dbReference type="NCBI Taxonomy" id="4521"/>
    <lineage>
        <taxon>Eukaryota</taxon>
        <taxon>Viridiplantae</taxon>
        <taxon>Streptophyta</taxon>
        <taxon>Embryophyta</taxon>
        <taxon>Tracheophyta</taxon>
        <taxon>Spermatophyta</taxon>
        <taxon>Magnoliopsida</taxon>
        <taxon>Liliopsida</taxon>
        <taxon>Poales</taxon>
        <taxon>Poaceae</taxon>
        <taxon>BOP clade</taxon>
        <taxon>Pooideae</taxon>
        <taxon>Poodae</taxon>
        <taxon>Poeae</taxon>
        <taxon>Poeae Chloroplast Group 2 (Poeae type)</taxon>
        <taxon>Loliodinae</taxon>
        <taxon>Loliinae</taxon>
        <taxon>Lolium</taxon>
    </lineage>
</organism>
<comment type="caution">
    <text evidence="2">The sequence shown here is derived from an EMBL/GenBank/DDBJ whole genome shotgun (WGS) entry which is preliminary data.</text>
</comment>
<evidence type="ECO:0000259" key="1">
    <source>
        <dbReference type="PROSITE" id="PS50181"/>
    </source>
</evidence>
<dbReference type="Proteomes" id="UP001231189">
    <property type="component" value="Unassembled WGS sequence"/>
</dbReference>
<dbReference type="Pfam" id="PF08268">
    <property type="entry name" value="FBA_3"/>
    <property type="match status" value="1"/>
</dbReference>
<keyword evidence="3" id="KW-1185">Reference proteome</keyword>
<proteinExistence type="predicted"/>
<evidence type="ECO:0000313" key="3">
    <source>
        <dbReference type="Proteomes" id="UP001231189"/>
    </source>
</evidence>
<dbReference type="InterPro" id="IPR017451">
    <property type="entry name" value="F-box-assoc_interact_dom"/>
</dbReference>
<feature type="domain" description="F-box" evidence="1">
    <location>
        <begin position="6"/>
        <end position="52"/>
    </location>
</feature>
<dbReference type="Gene3D" id="1.20.1280.50">
    <property type="match status" value="1"/>
</dbReference>
<dbReference type="InterPro" id="IPR036047">
    <property type="entry name" value="F-box-like_dom_sf"/>
</dbReference>
<dbReference type="InterPro" id="IPR001810">
    <property type="entry name" value="F-box_dom"/>
</dbReference>
<dbReference type="NCBIfam" id="TIGR01640">
    <property type="entry name" value="F_box_assoc_1"/>
    <property type="match status" value="1"/>
</dbReference>
<reference evidence="2" key="1">
    <citation type="submission" date="2023-07" db="EMBL/GenBank/DDBJ databases">
        <title>A chromosome-level genome assembly of Lolium multiflorum.</title>
        <authorList>
            <person name="Chen Y."/>
            <person name="Copetti D."/>
            <person name="Kolliker R."/>
            <person name="Studer B."/>
        </authorList>
    </citation>
    <scope>NUCLEOTIDE SEQUENCE</scope>
    <source>
        <strain evidence="2">02402/16</strain>
        <tissue evidence="2">Leaf</tissue>
    </source>
</reference>
<protein>
    <recommendedName>
        <fullName evidence="1">F-box domain-containing protein</fullName>
    </recommendedName>
</protein>
<dbReference type="AlphaFoldDB" id="A0AAD8T965"/>
<dbReference type="PROSITE" id="PS50181">
    <property type="entry name" value="FBOX"/>
    <property type="match status" value="1"/>
</dbReference>
<dbReference type="EMBL" id="JAUUTY010000002">
    <property type="protein sequence ID" value="KAK1677713.1"/>
    <property type="molecule type" value="Genomic_DNA"/>
</dbReference>
<dbReference type="PANTHER" id="PTHR31672">
    <property type="entry name" value="BNACNNG10540D PROTEIN"/>
    <property type="match status" value="1"/>
</dbReference>
<dbReference type="SMART" id="SM00256">
    <property type="entry name" value="FBOX"/>
    <property type="match status" value="1"/>
</dbReference>
<dbReference type="SUPFAM" id="SSF81383">
    <property type="entry name" value="F-box domain"/>
    <property type="match status" value="1"/>
</dbReference>
<gene>
    <name evidence="2" type="ORF">QYE76_038561</name>
</gene>
<dbReference type="PANTHER" id="PTHR31672:SF13">
    <property type="entry name" value="F-BOX PROTEIN CPR30-LIKE"/>
    <property type="match status" value="1"/>
</dbReference>
<name>A0AAD8T965_LOLMU</name>
<accession>A0AAD8T965</accession>
<dbReference type="InterPro" id="IPR013187">
    <property type="entry name" value="F-box-assoc_dom_typ3"/>
</dbReference>
<sequence length="341" mass="38545">MDDDTTPETRHVPHEVVWQILLFLPVKSLIRFTCVCKTWRSTITGDESFQRSHHRLQQPCVLIAPLIKTSDGGDGRRSSITNLKVTIPGLYQWERKSHGAATLVQATDSFPAEEASHRSVHCDGLVLMPMGRTVRVLNPATRRVLTLPPCGLRNTFVPNRPSWLIQGPLGLGHDPRSNTYKVARFFYRYWDAPMESGRHYSYEMEVFTIGRDQHWRETAAPPPYPVIAGQTTTFFKGSLLWTIDESMLQKDDPHVRGFLRFNLEDESFSVTPAPPGCPKLRDMARNLAEMGGELYLAHEGPRAPDTDHPQVTRYGCVAMWTAPIHRDGFNAMPSGGHTIFI</sequence>
<dbReference type="InterPro" id="IPR050796">
    <property type="entry name" value="SCF_F-box_component"/>
</dbReference>
<evidence type="ECO:0000313" key="2">
    <source>
        <dbReference type="EMBL" id="KAK1677713.1"/>
    </source>
</evidence>
<dbReference type="Pfam" id="PF00646">
    <property type="entry name" value="F-box"/>
    <property type="match status" value="1"/>
</dbReference>